<organism evidence="2">
    <name type="scientific">uncultured bacterium Contig14</name>
    <dbReference type="NCBI Taxonomy" id="1393423"/>
    <lineage>
        <taxon>Bacteria</taxon>
        <taxon>environmental samples</taxon>
    </lineage>
</organism>
<reference evidence="2" key="1">
    <citation type="journal article" date="2013" name="PLoS ONE">
        <title>Metagenomic insights into the carbohydrate-active enzymes carried by the microorganisms adhering to solid digesta in the rumen of cows.</title>
        <authorList>
            <person name="Wang L."/>
            <person name="Hatem A."/>
            <person name="Catalyurek U.V."/>
            <person name="Morrison M."/>
            <person name="Yu Z."/>
        </authorList>
    </citation>
    <scope>NUCLEOTIDE SEQUENCE</scope>
</reference>
<evidence type="ECO:0000256" key="1">
    <source>
        <dbReference type="SAM" id="MobiDB-lite"/>
    </source>
</evidence>
<proteinExistence type="predicted"/>
<feature type="compositionally biased region" description="Basic and acidic residues" evidence="1">
    <location>
        <begin position="23"/>
        <end position="32"/>
    </location>
</feature>
<dbReference type="AlphaFoldDB" id="W0FNG8"/>
<name>W0FNG8_9BACT</name>
<sequence>MKSNKVKNKEKRFLSPFFRRRREKQEKFKQKT</sequence>
<feature type="compositionally biased region" description="Basic residues" evidence="1">
    <location>
        <begin position="1"/>
        <end position="10"/>
    </location>
</feature>
<dbReference type="EMBL" id="KC246815">
    <property type="protein sequence ID" value="AHF25019.1"/>
    <property type="molecule type" value="Genomic_DNA"/>
</dbReference>
<protein>
    <submittedName>
        <fullName evidence="2">Uncharacterized protein</fullName>
    </submittedName>
</protein>
<feature type="region of interest" description="Disordered" evidence="1">
    <location>
        <begin position="1"/>
        <end position="32"/>
    </location>
</feature>
<evidence type="ECO:0000313" key="2">
    <source>
        <dbReference type="EMBL" id="AHF25019.1"/>
    </source>
</evidence>
<accession>W0FNG8</accession>